<name>A0A2T3AHC2_9PEZI</name>
<dbReference type="EMBL" id="KZ678389">
    <property type="protein sequence ID" value="PSR97659.1"/>
    <property type="molecule type" value="Genomic_DNA"/>
</dbReference>
<evidence type="ECO:0000313" key="2">
    <source>
        <dbReference type="EMBL" id="PSR97659.1"/>
    </source>
</evidence>
<feature type="region of interest" description="Disordered" evidence="1">
    <location>
        <begin position="390"/>
        <end position="430"/>
    </location>
</feature>
<dbReference type="AlphaFoldDB" id="A0A2T3AHC2"/>
<proteinExistence type="predicted"/>
<evidence type="ECO:0000313" key="3">
    <source>
        <dbReference type="Proteomes" id="UP000241462"/>
    </source>
</evidence>
<evidence type="ECO:0000256" key="1">
    <source>
        <dbReference type="SAM" id="MobiDB-lite"/>
    </source>
</evidence>
<accession>A0A2T3AHC2</accession>
<dbReference type="Proteomes" id="UP000241462">
    <property type="component" value="Unassembled WGS sequence"/>
</dbReference>
<reference evidence="2 3" key="1">
    <citation type="journal article" date="2018" name="Mycol. Prog.">
        <title>Coniella lustricola, a new species from submerged detritus.</title>
        <authorList>
            <person name="Raudabaugh D.B."/>
            <person name="Iturriaga T."/>
            <person name="Carver A."/>
            <person name="Mondo S."/>
            <person name="Pangilinan J."/>
            <person name="Lipzen A."/>
            <person name="He G."/>
            <person name="Amirebrahimi M."/>
            <person name="Grigoriev I.V."/>
            <person name="Miller A.N."/>
        </authorList>
    </citation>
    <scope>NUCLEOTIDE SEQUENCE [LARGE SCALE GENOMIC DNA]</scope>
    <source>
        <strain evidence="2 3">B22-T-1</strain>
    </source>
</reference>
<organism evidence="2 3">
    <name type="scientific">Coniella lustricola</name>
    <dbReference type="NCBI Taxonomy" id="2025994"/>
    <lineage>
        <taxon>Eukaryota</taxon>
        <taxon>Fungi</taxon>
        <taxon>Dikarya</taxon>
        <taxon>Ascomycota</taxon>
        <taxon>Pezizomycotina</taxon>
        <taxon>Sordariomycetes</taxon>
        <taxon>Sordariomycetidae</taxon>
        <taxon>Diaporthales</taxon>
        <taxon>Schizoparmaceae</taxon>
        <taxon>Coniella</taxon>
    </lineage>
</organism>
<keyword evidence="3" id="KW-1185">Reference proteome</keyword>
<protein>
    <submittedName>
        <fullName evidence="2">Uncharacterized protein</fullName>
    </submittedName>
</protein>
<sequence>MMRLRTHAVDPTVYKVRATLFNAVQATRHSQDLMTSRLKLLTSTRQLKVEEVQDLSTADVEIGKKLMACLPWGTYQKWNFADFQKDGDFKLPGPFSVLLWRIFDLMIVLQWWIAASSNFLTASWRLMEFQAPDKEAWWPFISQERLAVFTRNMADVCALIGTSISQLCADMFQDVPKLLQTAHEFALSMLQKSSFELFDFHNTNRQAMLAERSAQLRSVCLCAHSALMTPLTEGLQAIYGPSNVLQTKDSTAVVPQTVLELYVLIHKALQEMEETESKMRRSWVPKRLHGALDITDLELVAPDLFADGSTFGRHLTLVSNFYESAVAWCRCHLQVQCTTNLTEPFKNRPEVDLLVPVEAELILDFEELIRDVESMAGFDGCCPNEIKVDASRPSEVEKSALSGTVDAEGDNETVSSATMREETESESEED</sequence>
<gene>
    <name evidence="2" type="ORF">BD289DRAFT_83008</name>
</gene>
<dbReference type="InParanoid" id="A0A2T3AHC2"/>